<accession>A0A6A5VNN9</accession>
<reference evidence="2" key="1">
    <citation type="journal article" date="2020" name="Stud. Mycol.">
        <title>101 Dothideomycetes genomes: a test case for predicting lifestyles and emergence of pathogens.</title>
        <authorList>
            <person name="Haridas S."/>
            <person name="Albert R."/>
            <person name="Binder M."/>
            <person name="Bloem J."/>
            <person name="Labutti K."/>
            <person name="Salamov A."/>
            <person name="Andreopoulos B."/>
            <person name="Baker S."/>
            <person name="Barry K."/>
            <person name="Bills G."/>
            <person name="Bluhm B."/>
            <person name="Cannon C."/>
            <person name="Castanera R."/>
            <person name="Culley D."/>
            <person name="Daum C."/>
            <person name="Ezra D."/>
            <person name="Gonzalez J."/>
            <person name="Henrissat B."/>
            <person name="Kuo A."/>
            <person name="Liang C."/>
            <person name="Lipzen A."/>
            <person name="Lutzoni F."/>
            <person name="Magnuson J."/>
            <person name="Mondo S."/>
            <person name="Nolan M."/>
            <person name="Ohm R."/>
            <person name="Pangilinan J."/>
            <person name="Park H.-J."/>
            <person name="Ramirez L."/>
            <person name="Alfaro M."/>
            <person name="Sun H."/>
            <person name="Tritt A."/>
            <person name="Yoshinaga Y."/>
            <person name="Zwiers L.-H."/>
            <person name="Turgeon B."/>
            <person name="Goodwin S."/>
            <person name="Spatafora J."/>
            <person name="Crous P."/>
            <person name="Grigoriev I."/>
        </authorList>
    </citation>
    <scope>NUCLEOTIDE SEQUENCE</scope>
    <source>
        <strain evidence="2">CBS 107.79</strain>
    </source>
</reference>
<organism evidence="2 3">
    <name type="scientific">Bimuria novae-zelandiae CBS 107.79</name>
    <dbReference type="NCBI Taxonomy" id="1447943"/>
    <lineage>
        <taxon>Eukaryota</taxon>
        <taxon>Fungi</taxon>
        <taxon>Dikarya</taxon>
        <taxon>Ascomycota</taxon>
        <taxon>Pezizomycotina</taxon>
        <taxon>Dothideomycetes</taxon>
        <taxon>Pleosporomycetidae</taxon>
        <taxon>Pleosporales</taxon>
        <taxon>Massarineae</taxon>
        <taxon>Didymosphaeriaceae</taxon>
        <taxon>Bimuria</taxon>
    </lineage>
</organism>
<keyword evidence="3" id="KW-1185">Reference proteome</keyword>
<feature type="compositionally biased region" description="Basic and acidic residues" evidence="1">
    <location>
        <begin position="223"/>
        <end position="236"/>
    </location>
</feature>
<feature type="compositionally biased region" description="Basic and acidic residues" evidence="1">
    <location>
        <begin position="287"/>
        <end position="302"/>
    </location>
</feature>
<dbReference type="EMBL" id="ML976661">
    <property type="protein sequence ID" value="KAF1978200.1"/>
    <property type="molecule type" value="Genomic_DNA"/>
</dbReference>
<feature type="compositionally biased region" description="Low complexity" evidence="1">
    <location>
        <begin position="176"/>
        <end position="201"/>
    </location>
</feature>
<feature type="region of interest" description="Disordered" evidence="1">
    <location>
        <begin position="269"/>
        <end position="304"/>
    </location>
</feature>
<feature type="region of interest" description="Disordered" evidence="1">
    <location>
        <begin position="341"/>
        <end position="376"/>
    </location>
</feature>
<protein>
    <submittedName>
        <fullName evidence="2">Uncharacterized protein</fullName>
    </submittedName>
</protein>
<evidence type="ECO:0000313" key="2">
    <source>
        <dbReference type="EMBL" id="KAF1978200.1"/>
    </source>
</evidence>
<evidence type="ECO:0000313" key="3">
    <source>
        <dbReference type="Proteomes" id="UP000800036"/>
    </source>
</evidence>
<gene>
    <name evidence="2" type="ORF">BU23DRAFT_253208</name>
</gene>
<feature type="compositionally biased region" description="Basic and acidic residues" evidence="1">
    <location>
        <begin position="204"/>
        <end position="214"/>
    </location>
</feature>
<name>A0A6A5VNN9_9PLEO</name>
<feature type="compositionally biased region" description="Polar residues" evidence="1">
    <location>
        <begin position="12"/>
        <end position="25"/>
    </location>
</feature>
<evidence type="ECO:0000256" key="1">
    <source>
        <dbReference type="SAM" id="MobiDB-lite"/>
    </source>
</evidence>
<proteinExistence type="predicted"/>
<feature type="compositionally biased region" description="Polar residues" evidence="1">
    <location>
        <begin position="55"/>
        <end position="71"/>
    </location>
</feature>
<feature type="compositionally biased region" description="Basic and acidic residues" evidence="1">
    <location>
        <begin position="350"/>
        <end position="360"/>
    </location>
</feature>
<sequence length="376" mass="41058">MHEKKAKGPSKLPSQQQTRSPNSRGRNGLEMMGSRSAPAGPSKPPPPQQQPRNLGYNSWARNGRPPQQQNLRGIAISRFAPAPSRLPRPYNSMPRGGFHDSRPYNSHSLPRGGLVQNAHPPLHPRHPNISQMMPRGGYPAGYFSHQGPPGAFGKFPRSASKIPSRPGFAGREEYRSNPSHPPNAQASSSSSANVHASQSSPRIRGSETQKEGTPGKETSANKSHADDKPSAKREPRAAFMANGERRKPVMYVKGDMVHEIWEFSDLNSEYDKEGSGEETVTGEEVEIDGRSKQDADSGKETETGWEEVVAEALKTRKVAELVRRSEENWALYEDPELVPEAIAGEGSASGDDHRLVEESRAPVAEEDSEIGAESKA</sequence>
<dbReference type="Proteomes" id="UP000800036">
    <property type="component" value="Unassembled WGS sequence"/>
</dbReference>
<dbReference type="AlphaFoldDB" id="A0A6A5VNN9"/>
<feature type="region of interest" description="Disordered" evidence="1">
    <location>
        <begin position="1"/>
        <end position="247"/>
    </location>
</feature>